<evidence type="ECO:0000313" key="2">
    <source>
        <dbReference type="EMBL" id="WRQ88532.1"/>
    </source>
</evidence>
<name>A0ABZ1CAW1_9BACT</name>
<dbReference type="Proteomes" id="UP000738431">
    <property type="component" value="Chromosome"/>
</dbReference>
<evidence type="ECO:0000256" key="1">
    <source>
        <dbReference type="ARBA" id="ARBA00022679"/>
    </source>
</evidence>
<dbReference type="SUPFAM" id="SSF53756">
    <property type="entry name" value="UDP-Glycosyltransferase/glycogen phosphorylase"/>
    <property type="match status" value="1"/>
</dbReference>
<reference evidence="2 3" key="1">
    <citation type="submission" date="2021-08" db="EMBL/GenBank/DDBJ databases">
        <authorList>
            <person name="Zhang D."/>
            <person name="Zhang A."/>
            <person name="Wang L."/>
        </authorList>
    </citation>
    <scope>NUCLEOTIDE SEQUENCE [LARGE SCALE GENOMIC DNA]</scope>
    <source>
        <strain evidence="2 3">WL0086</strain>
    </source>
</reference>
<keyword evidence="3" id="KW-1185">Reference proteome</keyword>
<dbReference type="EMBL" id="CP139781">
    <property type="protein sequence ID" value="WRQ88532.1"/>
    <property type="molecule type" value="Genomic_DNA"/>
</dbReference>
<reference evidence="2 3" key="2">
    <citation type="submission" date="2023-12" db="EMBL/GenBank/DDBJ databases">
        <title>Description of an unclassified Opitutus bacterium of Verrucomicrobiota.</title>
        <authorList>
            <person name="Zhang D.-F."/>
        </authorList>
    </citation>
    <scope>NUCLEOTIDE SEQUENCE [LARGE SCALE GENOMIC DNA]</scope>
    <source>
        <strain evidence="2 3">WL0086</strain>
    </source>
</reference>
<gene>
    <name evidence="2" type="ORF">K1X11_003895</name>
</gene>
<accession>A0ABZ1CAW1</accession>
<dbReference type="RefSeq" id="WP_221032968.1">
    <property type="nucleotide sequence ID" value="NZ_CP139781.1"/>
</dbReference>
<keyword evidence="1" id="KW-0808">Transferase</keyword>
<proteinExistence type="predicted"/>
<dbReference type="Gene3D" id="3.40.50.2000">
    <property type="entry name" value="Glycogen Phosphorylase B"/>
    <property type="match status" value="1"/>
</dbReference>
<evidence type="ECO:0000313" key="3">
    <source>
        <dbReference type="Proteomes" id="UP000738431"/>
    </source>
</evidence>
<protein>
    <submittedName>
        <fullName evidence="2">Glycosyltransferase family 1 protein</fullName>
    </submittedName>
</protein>
<dbReference type="PANTHER" id="PTHR46401:SF2">
    <property type="entry name" value="GLYCOSYLTRANSFERASE WBBK-RELATED"/>
    <property type="match status" value="1"/>
</dbReference>
<dbReference type="Pfam" id="PF13692">
    <property type="entry name" value="Glyco_trans_1_4"/>
    <property type="match status" value="1"/>
</dbReference>
<dbReference type="CDD" id="cd03809">
    <property type="entry name" value="GT4_MtfB-like"/>
    <property type="match status" value="1"/>
</dbReference>
<dbReference type="PANTHER" id="PTHR46401">
    <property type="entry name" value="GLYCOSYLTRANSFERASE WBBK-RELATED"/>
    <property type="match status" value="1"/>
</dbReference>
<organism evidence="2 3">
    <name type="scientific">Actomonas aquatica</name>
    <dbReference type="NCBI Taxonomy" id="2866162"/>
    <lineage>
        <taxon>Bacteria</taxon>
        <taxon>Pseudomonadati</taxon>
        <taxon>Verrucomicrobiota</taxon>
        <taxon>Opitutia</taxon>
        <taxon>Opitutales</taxon>
        <taxon>Opitutaceae</taxon>
        <taxon>Actomonas</taxon>
    </lineage>
</organism>
<sequence length="406" mass="44508">MLLLDLSHTSHTRARTGVQRVALELRRALTAPAATATGSVTTITHDPHAREWRPLQPWEASSLDAPPVAARKRGTTWPLRAKLMGAWHSRGRSAHLVRDLPTTARAVLFPEIFTERTATALPVLFATIEAPKIAVFHDAIPLRLPEFSPPSTVGRFPRYLDQLRLFDGVAAVSEDSRQSLLDYWAWAGFEDHPPVVAIPLGTDHLRRGQPPSNASAAPTSPPRVLCVGSLEGRKNHLTLLRAAQQLWDDGESFELELIGGLQRETGAAAQQLLQQLQADGRPLHYRGWVNDDTLQAAFARCAFTVYPSLLEGFGLPVWESLLHGKPCVCSDRGAIAEAAREGGCLTTDTTDPSALAVALRRLIESPTELAELTTAARRRSARPWTTYADDLLAWADGLPRRSLQTL</sequence>